<dbReference type="GeneID" id="59352117"/>
<feature type="domain" description="C2H2-type" evidence="6">
    <location>
        <begin position="11"/>
        <end position="40"/>
    </location>
</feature>
<dbReference type="PANTHER" id="PTHR14003:SF19">
    <property type="entry name" value="YY2 TRANSCRIPTION FACTOR"/>
    <property type="match status" value="1"/>
</dbReference>
<evidence type="ECO:0000313" key="7">
    <source>
        <dbReference type="EMBL" id="KAF7290739.1"/>
    </source>
</evidence>
<dbReference type="SUPFAM" id="SSF57667">
    <property type="entry name" value="beta-beta-alpha zinc fingers"/>
    <property type="match status" value="2"/>
</dbReference>
<keyword evidence="2" id="KW-0677">Repeat</keyword>
<dbReference type="GO" id="GO:0008270">
    <property type="term" value="F:zinc ion binding"/>
    <property type="evidence" value="ECO:0007669"/>
    <property type="project" value="UniProtKB-KW"/>
</dbReference>
<evidence type="ECO:0000256" key="4">
    <source>
        <dbReference type="ARBA" id="ARBA00022833"/>
    </source>
</evidence>
<evidence type="ECO:0000313" key="8">
    <source>
        <dbReference type="Proteomes" id="UP000636479"/>
    </source>
</evidence>
<dbReference type="SMART" id="SM00355">
    <property type="entry name" value="ZnF_C2H2"/>
    <property type="match status" value="4"/>
</dbReference>
<dbReference type="PROSITE" id="PS50157">
    <property type="entry name" value="ZINC_FINGER_C2H2_2"/>
    <property type="match status" value="3"/>
</dbReference>
<feature type="domain" description="C2H2-type" evidence="6">
    <location>
        <begin position="69"/>
        <end position="99"/>
    </location>
</feature>
<dbReference type="EMBL" id="JACAZF010000014">
    <property type="protein sequence ID" value="KAF7290739.1"/>
    <property type="molecule type" value="Genomic_DNA"/>
</dbReference>
<evidence type="ECO:0000256" key="3">
    <source>
        <dbReference type="ARBA" id="ARBA00022771"/>
    </source>
</evidence>
<dbReference type="PROSITE" id="PS00028">
    <property type="entry name" value="ZINC_FINGER_C2H2_1"/>
    <property type="match status" value="3"/>
</dbReference>
<evidence type="ECO:0000259" key="6">
    <source>
        <dbReference type="PROSITE" id="PS50157"/>
    </source>
</evidence>
<keyword evidence="8" id="KW-1185">Reference proteome</keyword>
<comment type="caution">
    <text evidence="7">The sequence shown here is derived from an EMBL/GenBank/DDBJ whole genome shotgun (WGS) entry which is preliminary data.</text>
</comment>
<accession>A0A8H6VWG2</accession>
<reference evidence="7" key="1">
    <citation type="submission" date="2020-05" db="EMBL/GenBank/DDBJ databases">
        <title>Mycena genomes resolve the evolution of fungal bioluminescence.</title>
        <authorList>
            <person name="Tsai I.J."/>
        </authorList>
    </citation>
    <scope>NUCLEOTIDE SEQUENCE</scope>
    <source>
        <strain evidence="7">171206Taipei</strain>
    </source>
</reference>
<proteinExistence type="predicted"/>
<dbReference type="RefSeq" id="XP_037214099.1">
    <property type="nucleotide sequence ID" value="XM_037369601.1"/>
</dbReference>
<dbReference type="Gene3D" id="3.30.160.60">
    <property type="entry name" value="Classic Zinc Finger"/>
    <property type="match status" value="3"/>
</dbReference>
<keyword evidence="1" id="KW-0479">Metal-binding</keyword>
<dbReference type="Pfam" id="PF00096">
    <property type="entry name" value="zf-C2H2"/>
    <property type="match status" value="1"/>
</dbReference>
<dbReference type="InterPro" id="IPR013087">
    <property type="entry name" value="Znf_C2H2_type"/>
</dbReference>
<dbReference type="GO" id="GO:0000981">
    <property type="term" value="F:DNA-binding transcription factor activity, RNA polymerase II-specific"/>
    <property type="evidence" value="ECO:0007669"/>
    <property type="project" value="TreeGrafter"/>
</dbReference>
<protein>
    <recommendedName>
        <fullName evidence="6">C2H2-type domain-containing protein</fullName>
    </recommendedName>
</protein>
<dbReference type="InterPro" id="IPR036236">
    <property type="entry name" value="Znf_C2H2_sf"/>
</dbReference>
<dbReference type="Proteomes" id="UP000636479">
    <property type="component" value="Unassembled WGS sequence"/>
</dbReference>
<keyword evidence="4" id="KW-0862">Zinc</keyword>
<keyword evidence="3 5" id="KW-0863">Zinc-finger</keyword>
<feature type="domain" description="C2H2-type" evidence="6">
    <location>
        <begin position="41"/>
        <end position="68"/>
    </location>
</feature>
<evidence type="ECO:0000256" key="1">
    <source>
        <dbReference type="ARBA" id="ARBA00022723"/>
    </source>
</evidence>
<dbReference type="OrthoDB" id="654211at2759"/>
<organism evidence="7 8">
    <name type="scientific">Mycena indigotica</name>
    <dbReference type="NCBI Taxonomy" id="2126181"/>
    <lineage>
        <taxon>Eukaryota</taxon>
        <taxon>Fungi</taxon>
        <taxon>Dikarya</taxon>
        <taxon>Basidiomycota</taxon>
        <taxon>Agaricomycotina</taxon>
        <taxon>Agaricomycetes</taxon>
        <taxon>Agaricomycetidae</taxon>
        <taxon>Agaricales</taxon>
        <taxon>Marasmiineae</taxon>
        <taxon>Mycenaceae</taxon>
        <taxon>Mycena</taxon>
    </lineage>
</organism>
<dbReference type="GO" id="GO:0005667">
    <property type="term" value="C:transcription regulator complex"/>
    <property type="evidence" value="ECO:0007669"/>
    <property type="project" value="TreeGrafter"/>
</dbReference>
<dbReference type="PANTHER" id="PTHR14003">
    <property type="entry name" value="TRANSCRIPTIONAL REPRESSOR PROTEIN YY"/>
    <property type="match status" value="1"/>
</dbReference>
<dbReference type="FunFam" id="3.30.160.60:FF:000557">
    <property type="entry name" value="zinc finger and SCAN domain-containing protein 29"/>
    <property type="match status" value="1"/>
</dbReference>
<sequence length="280" mass="31175">MARKHPNAPSFPCKYAGCTTTCARPSDLPRHYMVHTGERPFECETCGKAFRQESTLKTHLNTHTGAKPFRCTDLACGMAFADGSACARHIKERHVMRGAYRCPHERCEKRRPIKRKSEFKRHLLTSHKGVFATDSESLEEFFCGPRAEEDNGRVNKDYAAHLTIPGLPSYGSRPGSYADTDFQFVPVAQSYASSSSSADSASSGYSASPSPVSFDSFYEEHRYLTSLAHHQSQRGHGQYAFSLPTLPPQPVFPPRMPIPMPTDAQARALLDLTHDLPAFF</sequence>
<dbReference type="GO" id="GO:0000785">
    <property type="term" value="C:chromatin"/>
    <property type="evidence" value="ECO:0007669"/>
    <property type="project" value="TreeGrafter"/>
</dbReference>
<name>A0A8H6VWG2_9AGAR</name>
<dbReference type="GO" id="GO:0000978">
    <property type="term" value="F:RNA polymerase II cis-regulatory region sequence-specific DNA binding"/>
    <property type="evidence" value="ECO:0007669"/>
    <property type="project" value="TreeGrafter"/>
</dbReference>
<gene>
    <name evidence="7" type="ORF">MIND_01314600</name>
</gene>
<dbReference type="GO" id="GO:0031519">
    <property type="term" value="C:PcG protein complex"/>
    <property type="evidence" value="ECO:0007669"/>
    <property type="project" value="TreeGrafter"/>
</dbReference>
<evidence type="ECO:0000256" key="2">
    <source>
        <dbReference type="ARBA" id="ARBA00022737"/>
    </source>
</evidence>
<dbReference type="AlphaFoldDB" id="A0A8H6VWG2"/>
<evidence type="ECO:0000256" key="5">
    <source>
        <dbReference type="PROSITE-ProRule" id="PRU00042"/>
    </source>
</evidence>